<dbReference type="EC" id="2.1.1.-" evidence="4"/>
<dbReference type="GO" id="GO:0003677">
    <property type="term" value="F:DNA binding"/>
    <property type="evidence" value="ECO:0007669"/>
    <property type="project" value="InterPro"/>
</dbReference>
<dbReference type="InterPro" id="IPR002941">
    <property type="entry name" value="DNA_methylase_N4/N6"/>
</dbReference>
<dbReference type="Pfam" id="PF01555">
    <property type="entry name" value="N6_N4_Mtase"/>
    <property type="match status" value="1"/>
</dbReference>
<evidence type="ECO:0000313" key="7">
    <source>
        <dbReference type="EMBL" id="SKA08823.1"/>
    </source>
</evidence>
<feature type="domain" description="DNA methylase N-4/N-6" evidence="6">
    <location>
        <begin position="37"/>
        <end position="201"/>
    </location>
</feature>
<accession>A0A1T4QYN3</accession>
<evidence type="ECO:0000259" key="6">
    <source>
        <dbReference type="Pfam" id="PF01555"/>
    </source>
</evidence>
<evidence type="ECO:0000256" key="3">
    <source>
        <dbReference type="ARBA" id="ARBA00022679"/>
    </source>
</evidence>
<dbReference type="SUPFAM" id="SSF53335">
    <property type="entry name" value="S-adenosyl-L-methionine-dependent methyltransferases"/>
    <property type="match status" value="2"/>
</dbReference>
<dbReference type="OrthoDB" id="9773571at2"/>
<dbReference type="RefSeq" id="WP_078931892.1">
    <property type="nucleotide sequence ID" value="NZ_FUXC01000021.1"/>
</dbReference>
<dbReference type="EMBL" id="FUXC01000021">
    <property type="protein sequence ID" value="SKA08823.1"/>
    <property type="molecule type" value="Genomic_DNA"/>
</dbReference>
<dbReference type="GeneID" id="303368373"/>
<reference evidence="7 8" key="1">
    <citation type="submission" date="2017-02" db="EMBL/GenBank/DDBJ databases">
        <authorList>
            <person name="Peterson S.W."/>
        </authorList>
    </citation>
    <scope>NUCLEOTIDE SEQUENCE [LARGE SCALE GENOMIC DNA]</scope>
    <source>
        <strain evidence="7 8">ATCC BAA-909</strain>
    </source>
</reference>
<dbReference type="STRING" id="225004.SAMN02745152_02171"/>
<keyword evidence="5" id="KW-0175">Coiled coil</keyword>
<dbReference type="GO" id="GO:0032259">
    <property type="term" value="P:methylation"/>
    <property type="evidence" value="ECO:0007669"/>
    <property type="project" value="UniProtKB-KW"/>
</dbReference>
<feature type="coiled-coil region" evidence="5">
    <location>
        <begin position="22"/>
        <end position="53"/>
    </location>
</feature>
<keyword evidence="2 7" id="KW-0489">Methyltransferase</keyword>
<dbReference type="PRINTS" id="PR00508">
    <property type="entry name" value="S21N4MTFRASE"/>
</dbReference>
<evidence type="ECO:0000256" key="5">
    <source>
        <dbReference type="SAM" id="Coils"/>
    </source>
</evidence>
<dbReference type="InterPro" id="IPR002052">
    <property type="entry name" value="DNA_methylase_N6_adenine_CS"/>
</dbReference>
<comment type="similarity">
    <text evidence="1 4">Belongs to the N(4)/N(6)-methyltransferase family.</text>
</comment>
<evidence type="ECO:0000313" key="8">
    <source>
        <dbReference type="Proteomes" id="UP000190395"/>
    </source>
</evidence>
<evidence type="ECO:0000256" key="2">
    <source>
        <dbReference type="ARBA" id="ARBA00022603"/>
    </source>
</evidence>
<dbReference type="GO" id="GO:0008170">
    <property type="term" value="F:N-methyltransferase activity"/>
    <property type="evidence" value="ECO:0007669"/>
    <property type="project" value="InterPro"/>
</dbReference>
<name>A0A1T4QYN3_9SPIR</name>
<dbReference type="AlphaFoldDB" id="A0A1T4QYN3"/>
<evidence type="ECO:0000256" key="4">
    <source>
        <dbReference type="RuleBase" id="RU362026"/>
    </source>
</evidence>
<proteinExistence type="inferred from homology"/>
<keyword evidence="3" id="KW-0808">Transferase</keyword>
<sequence>MDAKKSFLDLEKIESELLKYGVEDVDSEIEKIEKQVKSTLNSYKEKNKIAREQYKNAVPFSEVYESAVSLNLPAWVLKKIDSARIFGDSKQMIIFPDGEKYQINNPLNNLSGGDWLNFTTSVFSTFYTTNGKDSYAHDIRKIHPSPKPPQLMKEIIEFFTKENELVFDYFMGVGGSLLGAGLCNRKAIGIDLNEKYIEAYKNAAKEIGVDIFSTKCGDCLEILNNEKEMNSLLRDEKISLVLIDPPYANMMSKEKTGGDIAVYGNKATPFTNDERDFGNLNQTVFFDSLKQSVELVFPYIKKHGYIVIFIKDLQPNKKELNLLHADIIEKLNEIPNLNYKGLRIWADNSAKLFPYGYPFSFVANQIHQYILVFRKEK</sequence>
<gene>
    <name evidence="7" type="ORF">SAMN02745152_02171</name>
</gene>
<dbReference type="PROSITE" id="PS00092">
    <property type="entry name" value="N6_MTASE"/>
    <property type="match status" value="1"/>
</dbReference>
<dbReference type="InterPro" id="IPR029063">
    <property type="entry name" value="SAM-dependent_MTases_sf"/>
</dbReference>
<protein>
    <recommendedName>
        <fullName evidence="4">Methyltransferase</fullName>
        <ecNumber evidence="4">2.1.1.-</ecNumber>
    </recommendedName>
</protein>
<evidence type="ECO:0000256" key="1">
    <source>
        <dbReference type="ARBA" id="ARBA00006594"/>
    </source>
</evidence>
<dbReference type="Proteomes" id="UP000190395">
    <property type="component" value="Unassembled WGS sequence"/>
</dbReference>
<keyword evidence="8" id="KW-1185">Reference proteome</keyword>
<dbReference type="Gene3D" id="3.40.50.150">
    <property type="entry name" value="Vaccinia Virus protein VP39"/>
    <property type="match status" value="2"/>
</dbReference>
<organism evidence="7 8">
    <name type="scientific">Treponema berlinense</name>
    <dbReference type="NCBI Taxonomy" id="225004"/>
    <lineage>
        <taxon>Bacteria</taxon>
        <taxon>Pseudomonadati</taxon>
        <taxon>Spirochaetota</taxon>
        <taxon>Spirochaetia</taxon>
        <taxon>Spirochaetales</taxon>
        <taxon>Treponemataceae</taxon>
        <taxon>Treponema</taxon>
    </lineage>
</organism>
<dbReference type="InterPro" id="IPR001091">
    <property type="entry name" value="RM_Methyltransferase"/>
</dbReference>